<evidence type="ECO:0000256" key="6">
    <source>
        <dbReference type="ARBA" id="ARBA00023136"/>
    </source>
</evidence>
<sequence length="335" mass="35712">MILLSVSFFASAILCGAGLYILSSLLPSSFLAARFNSRSNHSVAARQIGGLALIPAIVLSLVLFGTHLGLDSRMMLCLSGASLLLWIIGALDDRFELSVKTRFAAQFIAACLILYGLGADFRLFPELLPHSVEIIILVIALIASINITNFMDGLDLMTVGGIGTPLLGVAILAALTMTDAGSGAIAAITAGGLLGFAFFNRPPARIFLGDSGSLPIGLLAGTVFLLLAKNTHIVVALILPLYYILDTSTTLILRAVKGENIFKAHSQHAYQLARRSGWSVQKIIVHVVLLNLLLISGAMIIIRCEHIFVQIAGLFIALVVVLLLLLDFRGLIRTL</sequence>
<keyword evidence="4 8" id="KW-0812">Transmembrane</keyword>
<dbReference type="AlphaFoldDB" id="A0A364JWF5"/>
<dbReference type="EMBL" id="QLMK01000003">
    <property type="protein sequence ID" value="RAK30973.1"/>
    <property type="molecule type" value="Genomic_DNA"/>
</dbReference>
<protein>
    <submittedName>
        <fullName evidence="9">UDP-N-acetylmuramyl pentapeptide phosphotransferase/UDP-N-acetylglucosamine-1-phosphate transferase</fullName>
    </submittedName>
</protein>
<feature type="transmembrane region" description="Helical" evidence="8">
    <location>
        <begin position="73"/>
        <end position="91"/>
    </location>
</feature>
<proteinExistence type="predicted"/>
<gene>
    <name evidence="9" type="ORF">C7374_103110</name>
</gene>
<feature type="transmembrane region" description="Helical" evidence="8">
    <location>
        <begin position="181"/>
        <end position="199"/>
    </location>
</feature>
<feature type="binding site" evidence="7">
    <location>
        <position position="210"/>
    </location>
    <ligand>
        <name>Mg(2+)</name>
        <dbReference type="ChEBI" id="CHEBI:18420"/>
    </ligand>
</feature>
<dbReference type="GO" id="GO:0009103">
    <property type="term" value="P:lipopolysaccharide biosynthetic process"/>
    <property type="evidence" value="ECO:0007669"/>
    <property type="project" value="TreeGrafter"/>
</dbReference>
<evidence type="ECO:0000256" key="5">
    <source>
        <dbReference type="ARBA" id="ARBA00022989"/>
    </source>
</evidence>
<reference evidence="9 10" key="1">
    <citation type="submission" date="2018-06" db="EMBL/GenBank/DDBJ databases">
        <title>Genomic Encyclopedia of Type Strains, Phase IV (KMG-IV): sequencing the most valuable type-strain genomes for metagenomic binning, comparative biology and taxonomic classification.</title>
        <authorList>
            <person name="Goeker M."/>
        </authorList>
    </citation>
    <scope>NUCLEOTIDE SEQUENCE [LARGE SCALE GENOMIC DNA]</scope>
    <source>
        <strain evidence="9 10">DSM 26720</strain>
    </source>
</reference>
<feature type="transmembrane region" description="Helical" evidence="8">
    <location>
        <begin position="154"/>
        <end position="175"/>
    </location>
</feature>
<organism evidence="9 10">
    <name type="scientific">Falsochrobactrum ovis</name>
    <dbReference type="NCBI Taxonomy" id="1293442"/>
    <lineage>
        <taxon>Bacteria</taxon>
        <taxon>Pseudomonadati</taxon>
        <taxon>Pseudomonadota</taxon>
        <taxon>Alphaproteobacteria</taxon>
        <taxon>Hyphomicrobiales</taxon>
        <taxon>Brucellaceae</taxon>
        <taxon>Falsochrobactrum</taxon>
    </lineage>
</organism>
<comment type="cofactor">
    <cofactor evidence="7">
        <name>Mg(2+)</name>
        <dbReference type="ChEBI" id="CHEBI:18420"/>
    </cofactor>
</comment>
<dbReference type="PANTHER" id="PTHR22926">
    <property type="entry name" value="PHOSPHO-N-ACETYLMURAMOYL-PENTAPEPTIDE-TRANSFERASE"/>
    <property type="match status" value="1"/>
</dbReference>
<evidence type="ECO:0000256" key="2">
    <source>
        <dbReference type="ARBA" id="ARBA00022475"/>
    </source>
</evidence>
<feature type="transmembrane region" description="Helical" evidence="8">
    <location>
        <begin position="307"/>
        <end position="326"/>
    </location>
</feature>
<evidence type="ECO:0000256" key="7">
    <source>
        <dbReference type="PIRSR" id="PIRSR600715-1"/>
    </source>
</evidence>
<keyword evidence="6 8" id="KW-0472">Membrane</keyword>
<keyword evidence="2" id="KW-1003">Cell membrane</keyword>
<feature type="transmembrane region" description="Helical" evidence="8">
    <location>
        <begin position="103"/>
        <end position="121"/>
    </location>
</feature>
<accession>A0A364JWF5</accession>
<feature type="transmembrane region" description="Helical" evidence="8">
    <location>
        <begin position="283"/>
        <end position="301"/>
    </location>
</feature>
<keyword evidence="7" id="KW-0460">Magnesium</keyword>
<dbReference type="Pfam" id="PF00953">
    <property type="entry name" value="Glycos_transf_4"/>
    <property type="match status" value="1"/>
</dbReference>
<keyword evidence="7" id="KW-0479">Metal-binding</keyword>
<keyword evidence="5 8" id="KW-1133">Transmembrane helix</keyword>
<evidence type="ECO:0000313" key="10">
    <source>
        <dbReference type="Proteomes" id="UP000249453"/>
    </source>
</evidence>
<feature type="transmembrane region" description="Helical" evidence="8">
    <location>
        <begin position="233"/>
        <end position="253"/>
    </location>
</feature>
<name>A0A364JWF5_9HYPH</name>
<dbReference type="GO" id="GO:0044038">
    <property type="term" value="P:cell wall macromolecule biosynthetic process"/>
    <property type="evidence" value="ECO:0007669"/>
    <property type="project" value="TreeGrafter"/>
</dbReference>
<dbReference type="PANTHER" id="PTHR22926:SF3">
    <property type="entry name" value="UNDECAPRENYL-PHOSPHATE ALPHA-N-ACETYLGLUCOSAMINYL 1-PHOSPHATE TRANSFERASE"/>
    <property type="match status" value="1"/>
</dbReference>
<dbReference type="GO" id="GO:0016780">
    <property type="term" value="F:phosphotransferase activity, for other substituted phosphate groups"/>
    <property type="evidence" value="ECO:0007669"/>
    <property type="project" value="InterPro"/>
</dbReference>
<feature type="transmembrane region" description="Helical" evidence="8">
    <location>
        <begin position="127"/>
        <end position="147"/>
    </location>
</feature>
<dbReference type="CDD" id="cd06854">
    <property type="entry name" value="GT_WbpL_WbcO_like"/>
    <property type="match status" value="1"/>
</dbReference>
<evidence type="ECO:0000256" key="1">
    <source>
        <dbReference type="ARBA" id="ARBA00004651"/>
    </source>
</evidence>
<dbReference type="RefSeq" id="WP_111574744.1">
    <property type="nucleotide sequence ID" value="NZ_JBHEEY010000002.1"/>
</dbReference>
<evidence type="ECO:0000256" key="3">
    <source>
        <dbReference type="ARBA" id="ARBA00022679"/>
    </source>
</evidence>
<dbReference type="GO" id="GO:0005886">
    <property type="term" value="C:plasma membrane"/>
    <property type="evidence" value="ECO:0007669"/>
    <property type="project" value="UniProtKB-SubCell"/>
</dbReference>
<feature type="transmembrane region" description="Helical" evidence="8">
    <location>
        <begin position="206"/>
        <end position="227"/>
    </location>
</feature>
<comment type="subcellular location">
    <subcellularLocation>
        <location evidence="1">Cell membrane</location>
        <topology evidence="1">Multi-pass membrane protein</topology>
    </subcellularLocation>
</comment>
<feature type="transmembrane region" description="Helical" evidence="8">
    <location>
        <begin position="6"/>
        <end position="27"/>
    </location>
</feature>
<feature type="binding site" evidence="7">
    <location>
        <position position="149"/>
    </location>
    <ligand>
        <name>Mg(2+)</name>
        <dbReference type="ChEBI" id="CHEBI:18420"/>
    </ligand>
</feature>
<keyword evidence="10" id="KW-1185">Reference proteome</keyword>
<evidence type="ECO:0000313" key="9">
    <source>
        <dbReference type="EMBL" id="RAK30973.1"/>
    </source>
</evidence>
<dbReference type="InterPro" id="IPR000715">
    <property type="entry name" value="Glycosyl_transferase_4"/>
</dbReference>
<dbReference type="GO" id="GO:0046872">
    <property type="term" value="F:metal ion binding"/>
    <property type="evidence" value="ECO:0007669"/>
    <property type="project" value="UniProtKB-KW"/>
</dbReference>
<dbReference type="OrthoDB" id="9783652at2"/>
<evidence type="ECO:0000256" key="4">
    <source>
        <dbReference type="ARBA" id="ARBA00022692"/>
    </source>
</evidence>
<evidence type="ECO:0000256" key="8">
    <source>
        <dbReference type="SAM" id="Phobius"/>
    </source>
</evidence>
<dbReference type="GO" id="GO:0071555">
    <property type="term" value="P:cell wall organization"/>
    <property type="evidence" value="ECO:0007669"/>
    <property type="project" value="TreeGrafter"/>
</dbReference>
<comment type="caution">
    <text evidence="9">The sequence shown here is derived from an EMBL/GenBank/DDBJ whole genome shotgun (WGS) entry which is preliminary data.</text>
</comment>
<feature type="transmembrane region" description="Helical" evidence="8">
    <location>
        <begin position="48"/>
        <end position="67"/>
    </location>
</feature>
<dbReference type="Proteomes" id="UP000249453">
    <property type="component" value="Unassembled WGS sequence"/>
</dbReference>
<keyword evidence="3 9" id="KW-0808">Transferase</keyword>